<name>A0A2I0JD02_PUNGR</name>
<organism evidence="2 3">
    <name type="scientific">Punica granatum</name>
    <name type="common">Pomegranate</name>
    <dbReference type="NCBI Taxonomy" id="22663"/>
    <lineage>
        <taxon>Eukaryota</taxon>
        <taxon>Viridiplantae</taxon>
        <taxon>Streptophyta</taxon>
        <taxon>Embryophyta</taxon>
        <taxon>Tracheophyta</taxon>
        <taxon>Spermatophyta</taxon>
        <taxon>Magnoliopsida</taxon>
        <taxon>eudicotyledons</taxon>
        <taxon>Gunneridae</taxon>
        <taxon>Pentapetalae</taxon>
        <taxon>rosids</taxon>
        <taxon>malvids</taxon>
        <taxon>Myrtales</taxon>
        <taxon>Lythraceae</taxon>
        <taxon>Punica</taxon>
    </lineage>
</organism>
<comment type="caution">
    <text evidence="2">The sequence shown here is derived from an EMBL/GenBank/DDBJ whole genome shotgun (WGS) entry which is preliminary data.</text>
</comment>
<feature type="region of interest" description="Disordered" evidence="1">
    <location>
        <begin position="1"/>
        <end position="28"/>
    </location>
</feature>
<keyword evidence="3" id="KW-1185">Reference proteome</keyword>
<proteinExistence type="predicted"/>
<sequence length="96" mass="10612">MGLMARRAGRRDGATAGRRGRKMGPMARRAGGAEIVGWDLGAVIEAERRLFERKTGKIFGRTKGHVLLVVMGERERRGEENQRHTSQCVCGNSGLY</sequence>
<reference evidence="2 3" key="1">
    <citation type="submission" date="2017-11" db="EMBL/GenBank/DDBJ databases">
        <title>De-novo sequencing of pomegranate (Punica granatum L.) genome.</title>
        <authorList>
            <person name="Akparov Z."/>
            <person name="Amiraslanov A."/>
            <person name="Hajiyeva S."/>
            <person name="Abbasov M."/>
            <person name="Kaur K."/>
            <person name="Hamwieh A."/>
            <person name="Solovyev V."/>
            <person name="Salamov A."/>
            <person name="Braich B."/>
            <person name="Kosarev P."/>
            <person name="Mahmoud A."/>
            <person name="Hajiyev E."/>
            <person name="Babayeva S."/>
            <person name="Izzatullayeva V."/>
            <person name="Mammadov A."/>
            <person name="Mammadov A."/>
            <person name="Sharifova S."/>
            <person name="Ojaghi J."/>
            <person name="Eynullazada K."/>
            <person name="Bayramov B."/>
            <person name="Abdulazimova A."/>
            <person name="Shahmuradov I."/>
        </authorList>
    </citation>
    <scope>NUCLEOTIDE SEQUENCE [LARGE SCALE GENOMIC DNA]</scope>
    <source>
        <strain evidence="3">cv. AG2017</strain>
        <tissue evidence="2">Leaf</tissue>
    </source>
</reference>
<dbReference type="Proteomes" id="UP000233551">
    <property type="component" value="Unassembled WGS sequence"/>
</dbReference>
<evidence type="ECO:0000313" key="2">
    <source>
        <dbReference type="EMBL" id="PKI54107.1"/>
    </source>
</evidence>
<gene>
    <name evidence="2" type="ORF">CRG98_025502</name>
</gene>
<dbReference type="EMBL" id="PGOL01001809">
    <property type="protein sequence ID" value="PKI54107.1"/>
    <property type="molecule type" value="Genomic_DNA"/>
</dbReference>
<evidence type="ECO:0000256" key="1">
    <source>
        <dbReference type="SAM" id="MobiDB-lite"/>
    </source>
</evidence>
<protein>
    <submittedName>
        <fullName evidence="2">Uncharacterized protein</fullName>
    </submittedName>
</protein>
<evidence type="ECO:0000313" key="3">
    <source>
        <dbReference type="Proteomes" id="UP000233551"/>
    </source>
</evidence>
<accession>A0A2I0JD02</accession>
<dbReference type="AlphaFoldDB" id="A0A2I0JD02"/>